<dbReference type="InterPro" id="IPR025857">
    <property type="entry name" value="MacB_PCD"/>
</dbReference>
<feature type="transmembrane region" description="Helical" evidence="7">
    <location>
        <begin position="278"/>
        <end position="301"/>
    </location>
</feature>
<comment type="subcellular location">
    <subcellularLocation>
        <location evidence="1">Cell membrane</location>
        <topology evidence="1">Multi-pass membrane protein</topology>
    </subcellularLocation>
</comment>
<keyword evidence="11" id="KW-1185">Reference proteome</keyword>
<sequence length="403" mass="44280">MNFPLYIAKRYLRSKSKQNAVNIINFITFLVIVIGSAALFIVLSAFSGLKSFSLQFTDAFDPDLKAIPATGKFFTVSTENDQALQNLKSVAHYSKELEERVYLTFREKSHLATIKGVDSNFQMTTGIDSMLYFGNWGVNEYSGVIGIGAFNILGVPLNNYETPLIALAPKPGKGSINQQVLNSKPYNSLPLVLTGVYAVEENLDRKYVITSLPTVQAFLEKDSLTVSAINFKLSKGFDLESARAEIAAVLGSKGRILSRQELNGSLYKMLNTENVATYLIFTLVLIIALFNVVGAIIMMILDKQQNLRTLFALGSPVRDLRFTFFLQGLLTTCIGGLIGVVIGILIILSQLAFGWLKITPSLAYPVAFDWQNVLLVFLTIAALGFVSAKIASSRINKRLVAIS</sequence>
<comment type="caution">
    <text evidence="10">The sequence shown here is derived from an EMBL/GenBank/DDBJ whole genome shotgun (WGS) entry which is preliminary data.</text>
</comment>
<dbReference type="Pfam" id="PF02687">
    <property type="entry name" value="FtsX"/>
    <property type="match status" value="1"/>
</dbReference>
<evidence type="ECO:0000256" key="3">
    <source>
        <dbReference type="ARBA" id="ARBA00022475"/>
    </source>
</evidence>
<evidence type="ECO:0000256" key="1">
    <source>
        <dbReference type="ARBA" id="ARBA00004651"/>
    </source>
</evidence>
<evidence type="ECO:0000256" key="4">
    <source>
        <dbReference type="ARBA" id="ARBA00022692"/>
    </source>
</evidence>
<dbReference type="Pfam" id="PF12704">
    <property type="entry name" value="MacB_PCD"/>
    <property type="match status" value="1"/>
</dbReference>
<evidence type="ECO:0000313" key="11">
    <source>
        <dbReference type="Proteomes" id="UP000718451"/>
    </source>
</evidence>
<keyword evidence="6 7" id="KW-0472">Membrane</keyword>
<protein>
    <submittedName>
        <fullName evidence="10">ABC transporter permease</fullName>
    </submittedName>
</protein>
<evidence type="ECO:0000256" key="7">
    <source>
        <dbReference type="SAM" id="Phobius"/>
    </source>
</evidence>
<feature type="transmembrane region" description="Helical" evidence="7">
    <location>
        <begin position="21"/>
        <end position="46"/>
    </location>
</feature>
<keyword evidence="4 7" id="KW-0812">Transmembrane</keyword>
<feature type="transmembrane region" description="Helical" evidence="7">
    <location>
        <begin position="373"/>
        <end position="391"/>
    </location>
</feature>
<evidence type="ECO:0000256" key="6">
    <source>
        <dbReference type="ARBA" id="ARBA00023136"/>
    </source>
</evidence>
<feature type="transmembrane region" description="Helical" evidence="7">
    <location>
        <begin position="322"/>
        <end position="353"/>
    </location>
</feature>
<proteinExistence type="inferred from homology"/>
<dbReference type="PANTHER" id="PTHR30489:SF0">
    <property type="entry name" value="LIPOPROTEIN-RELEASING SYSTEM TRANSMEMBRANE PROTEIN LOLE"/>
    <property type="match status" value="1"/>
</dbReference>
<accession>A0ABX1GMV8</accession>
<dbReference type="EMBL" id="JAAWWL010000001">
    <property type="protein sequence ID" value="NKI31253.1"/>
    <property type="molecule type" value="Genomic_DNA"/>
</dbReference>
<comment type="similarity">
    <text evidence="2">Belongs to the ABC-4 integral membrane protein family. LolC/E subfamily.</text>
</comment>
<dbReference type="PANTHER" id="PTHR30489">
    <property type="entry name" value="LIPOPROTEIN-RELEASING SYSTEM TRANSMEMBRANE PROTEIN LOLE"/>
    <property type="match status" value="1"/>
</dbReference>
<feature type="domain" description="MacB-like periplasmic core" evidence="9">
    <location>
        <begin position="26"/>
        <end position="248"/>
    </location>
</feature>
<evidence type="ECO:0000256" key="2">
    <source>
        <dbReference type="ARBA" id="ARBA00005236"/>
    </source>
</evidence>
<keyword evidence="3" id="KW-1003">Cell membrane</keyword>
<gene>
    <name evidence="10" type="ORF">HCU67_04805</name>
</gene>
<dbReference type="InterPro" id="IPR051447">
    <property type="entry name" value="Lipoprotein-release_system"/>
</dbReference>
<dbReference type="Proteomes" id="UP000718451">
    <property type="component" value="Unassembled WGS sequence"/>
</dbReference>
<feature type="domain" description="ABC3 transporter permease C-terminal" evidence="8">
    <location>
        <begin position="279"/>
        <end position="397"/>
    </location>
</feature>
<reference evidence="10 11" key="1">
    <citation type="submission" date="2020-04" db="EMBL/GenBank/DDBJ databases">
        <authorList>
            <person name="Yoon J."/>
        </authorList>
    </citation>
    <scope>NUCLEOTIDE SEQUENCE [LARGE SCALE GENOMIC DNA]</scope>
    <source>
        <strain evidence="10 11">DJ-13</strain>
    </source>
</reference>
<evidence type="ECO:0000259" key="9">
    <source>
        <dbReference type="Pfam" id="PF12704"/>
    </source>
</evidence>
<evidence type="ECO:0000256" key="5">
    <source>
        <dbReference type="ARBA" id="ARBA00022989"/>
    </source>
</evidence>
<evidence type="ECO:0000313" key="10">
    <source>
        <dbReference type="EMBL" id="NKI31253.1"/>
    </source>
</evidence>
<keyword evidence="5 7" id="KW-1133">Transmembrane helix</keyword>
<name>A0ABX1GMV8_9FLAO</name>
<dbReference type="InterPro" id="IPR003838">
    <property type="entry name" value="ABC3_permease_C"/>
</dbReference>
<organism evidence="10 11">
    <name type="scientific">Croceivirga thetidis</name>
    <dbReference type="NCBI Taxonomy" id="2721623"/>
    <lineage>
        <taxon>Bacteria</taxon>
        <taxon>Pseudomonadati</taxon>
        <taxon>Bacteroidota</taxon>
        <taxon>Flavobacteriia</taxon>
        <taxon>Flavobacteriales</taxon>
        <taxon>Flavobacteriaceae</taxon>
        <taxon>Croceivirga</taxon>
    </lineage>
</organism>
<dbReference type="RefSeq" id="WP_168551437.1">
    <property type="nucleotide sequence ID" value="NZ_JAAWWL010000001.1"/>
</dbReference>
<evidence type="ECO:0000259" key="8">
    <source>
        <dbReference type="Pfam" id="PF02687"/>
    </source>
</evidence>